<dbReference type="Proteomes" id="UP001228376">
    <property type="component" value="Unassembled WGS sequence"/>
</dbReference>
<sequence length="68" mass="7724">MTVGSQMKQTLAGLKSAQASFEQFALQTENKQAKKLYENAAQQTQSIVQSIEPRIQQMEQEEPQYKGF</sequence>
<dbReference type="InterPro" id="IPR012452">
    <property type="entry name" value="DUF1657"/>
</dbReference>
<dbReference type="InterPro" id="IPR012347">
    <property type="entry name" value="Ferritin-like"/>
</dbReference>
<reference evidence="1 2" key="1">
    <citation type="submission" date="2023-10" db="EMBL/GenBank/DDBJ databases">
        <title>179-bfca-hs.</title>
        <authorList>
            <person name="Miliotis G."/>
            <person name="Sengupta P."/>
            <person name="Hameed A."/>
            <person name="Chuvochina M."/>
            <person name="Mcdonagh F."/>
            <person name="Simpson A.C."/>
            <person name="Singh N.K."/>
            <person name="Rekha P.D."/>
            <person name="Raman K."/>
            <person name="Hugenholtz P."/>
            <person name="Venkateswaran K."/>
        </authorList>
    </citation>
    <scope>NUCLEOTIDE SEQUENCE [LARGE SCALE GENOMIC DNA]</scope>
    <source>
        <strain evidence="1 2">179-BFC-A-HS</strain>
    </source>
</reference>
<organism evidence="1 2">
    <name type="scientific">Tigheibacillus jepli</name>
    <dbReference type="NCBI Taxonomy" id="3035914"/>
    <lineage>
        <taxon>Bacteria</taxon>
        <taxon>Bacillati</taxon>
        <taxon>Bacillota</taxon>
        <taxon>Bacilli</taxon>
        <taxon>Bacillales</taxon>
        <taxon>Bacillaceae</taxon>
        <taxon>Tigheibacillus</taxon>
    </lineage>
</organism>
<protein>
    <submittedName>
        <fullName evidence="1">DUF1657 domain-containing protein</fullName>
    </submittedName>
</protein>
<dbReference type="Pfam" id="PF07870">
    <property type="entry name" value="DUF1657"/>
    <property type="match status" value="1"/>
</dbReference>
<accession>A0ABU5CI87</accession>
<evidence type="ECO:0000313" key="1">
    <source>
        <dbReference type="EMBL" id="MDY0406044.1"/>
    </source>
</evidence>
<keyword evidence="2" id="KW-1185">Reference proteome</keyword>
<evidence type="ECO:0000313" key="2">
    <source>
        <dbReference type="Proteomes" id="UP001228376"/>
    </source>
</evidence>
<proteinExistence type="predicted"/>
<dbReference type="Gene3D" id="1.20.1260.10">
    <property type="match status" value="1"/>
</dbReference>
<gene>
    <name evidence="1" type="ORF">P5G51_012160</name>
</gene>
<name>A0ABU5CI87_9BACI</name>
<dbReference type="RefSeq" id="WP_306067455.1">
    <property type="nucleotide sequence ID" value="NZ_JAROCA020000001.1"/>
</dbReference>
<dbReference type="EMBL" id="JAROCA020000001">
    <property type="protein sequence ID" value="MDY0406044.1"/>
    <property type="molecule type" value="Genomic_DNA"/>
</dbReference>
<comment type="caution">
    <text evidence="1">The sequence shown here is derived from an EMBL/GenBank/DDBJ whole genome shotgun (WGS) entry which is preliminary data.</text>
</comment>